<dbReference type="PROSITE" id="PS52016">
    <property type="entry name" value="TONB_DEPENDENT_REC_3"/>
    <property type="match status" value="1"/>
</dbReference>
<sequence length="823" mass="93973">MIKKLILFIIFITFLSFSAFNNFRELVLEKLEVHSKNFPEKVYVQTDKPYYTTGEDIWYTAYLVNGTTHKRSTKSRVIYVELINEIDSIILKKQLYTNDLSASGDFKIRKGLAPGNYMLRAYTNYMRNENPDYFFQKQIPIWNISKNDSLNFATTNTNKTLIKKTELTTTPEINFYPESGYLVNGITSKIGIKVKDKYHRDIIVKGNIKDSDDNIISKFETLKFGLALITLLPEANKTYYASIIVNNKELKYPLPKALPNGYNLNIVNYGNQIILKASSNNAIGLKNTFLVAHQRGALIYEKLETESTNSYSIKLKTNTLPDGVTNFTLFDNNGKPVCERLIYIDNPDNEVIVNLNIDKKNPKTRDKVSMKLGLKDKFGNNTSGNLSMSITDIDAIGHSTKNENIKTHLLLNSDLRGHIDNPGYFFEKENDPKRRYILDLLMMTHGWRRFTWNDILYNNSKKTNKFAPEKGIYITGHTNALKKDKQKISAATRLTFMGTSPYQEKKQSDKNGTFKYGPYVFNDTISTLIEARVKDFKSDEDRKNRFVSIYLNDNFYDSPEVTRNTVLKPNTSDSIKITNFIKQAERISKIDTEFEGSTRVLDEVIITAQLKSEADKRRDSLNSRTDYGHPTNRIDMKDFEDLESLTIFDLLSTLPGVSVANDSISIRNQGTPSIFLDGVRVQLDEITHITGADVEFIDVLKGNDAAFYSNSSNGVIAIYSRTGANIRSRNIKRKPGIIDFTAIGFYTAREFYAPDHINGFDEVLKRDIRTTLHWEPKIMLTDKSHDAEISFFTSDSRSNYAIKIEGITDTGVPIYHISTLEVD</sequence>
<comment type="similarity">
    <text evidence="1">Belongs to the TonB-dependent receptor family.</text>
</comment>
<dbReference type="InterPro" id="IPR039426">
    <property type="entry name" value="TonB-dep_rcpt-like"/>
</dbReference>
<comment type="subcellular location">
    <subcellularLocation>
        <location evidence="1">Cell outer membrane</location>
        <topology evidence="1">Multi-pass membrane protein</topology>
    </subcellularLocation>
</comment>
<dbReference type="AlphaFoldDB" id="A0A1E5SIZ4"/>
<dbReference type="GO" id="GO:0009279">
    <property type="term" value="C:cell outer membrane"/>
    <property type="evidence" value="ECO:0007669"/>
    <property type="project" value="UniProtKB-SubCell"/>
</dbReference>
<keyword evidence="1" id="KW-0812">Transmembrane</keyword>
<name>A0A1E5SIZ4_9FLAO</name>
<protein>
    <recommendedName>
        <fullName evidence="2">TonB-dependent receptor plug domain-containing protein</fullName>
    </recommendedName>
</protein>
<dbReference type="Gene3D" id="2.60.40.1930">
    <property type="match status" value="1"/>
</dbReference>
<dbReference type="InterPro" id="IPR037066">
    <property type="entry name" value="Plug_dom_sf"/>
</dbReference>
<keyword evidence="1" id="KW-0813">Transport</keyword>
<keyword evidence="4" id="KW-1185">Reference proteome</keyword>
<evidence type="ECO:0000256" key="1">
    <source>
        <dbReference type="PROSITE-ProRule" id="PRU01360"/>
    </source>
</evidence>
<keyword evidence="1" id="KW-0472">Membrane</keyword>
<keyword evidence="1" id="KW-1134">Transmembrane beta strand</keyword>
<organism evidence="3 4">
    <name type="scientific">Flavivirga aquatica</name>
    <dbReference type="NCBI Taxonomy" id="1849968"/>
    <lineage>
        <taxon>Bacteria</taxon>
        <taxon>Pseudomonadati</taxon>
        <taxon>Bacteroidota</taxon>
        <taxon>Flavobacteriia</taxon>
        <taxon>Flavobacteriales</taxon>
        <taxon>Flavobacteriaceae</taxon>
        <taxon>Flavivirga</taxon>
    </lineage>
</organism>
<dbReference type="Gene3D" id="2.170.130.10">
    <property type="entry name" value="TonB-dependent receptor, plug domain"/>
    <property type="match status" value="1"/>
</dbReference>
<comment type="caution">
    <text evidence="3">The sequence shown here is derived from an EMBL/GenBank/DDBJ whole genome shotgun (WGS) entry which is preliminary data.</text>
</comment>
<dbReference type="STRING" id="1849968.A8C32_07865"/>
<dbReference type="SUPFAM" id="SSF56935">
    <property type="entry name" value="Porins"/>
    <property type="match status" value="1"/>
</dbReference>
<feature type="domain" description="TonB-dependent receptor plug" evidence="2">
    <location>
        <begin position="629"/>
        <end position="715"/>
    </location>
</feature>
<dbReference type="InterPro" id="IPR012910">
    <property type="entry name" value="Plug_dom"/>
</dbReference>
<gene>
    <name evidence="3" type="ORF">A8C32_07865</name>
</gene>
<dbReference type="RefSeq" id="WP_069831766.1">
    <property type="nucleotide sequence ID" value="NZ_MDJD01000054.1"/>
</dbReference>
<evidence type="ECO:0000313" key="4">
    <source>
        <dbReference type="Proteomes" id="UP000095713"/>
    </source>
</evidence>
<accession>A0A1E5SIZ4</accession>
<proteinExistence type="inferred from homology"/>
<keyword evidence="1" id="KW-0998">Cell outer membrane</keyword>
<evidence type="ECO:0000313" key="3">
    <source>
        <dbReference type="EMBL" id="OEJ99083.1"/>
    </source>
</evidence>
<dbReference type="OrthoDB" id="679547at2"/>
<dbReference type="Pfam" id="PF07715">
    <property type="entry name" value="Plug"/>
    <property type="match status" value="1"/>
</dbReference>
<evidence type="ECO:0000259" key="2">
    <source>
        <dbReference type="Pfam" id="PF07715"/>
    </source>
</evidence>
<reference evidence="3 4" key="1">
    <citation type="submission" date="2016-05" db="EMBL/GenBank/DDBJ databases">
        <title>Draft Genome Sequence of Algibacter sp. Strain SK-16 Isolated from the Surface Water of Aburatsubo Inlet.</title>
        <authorList>
            <person name="Wong S.-K."/>
            <person name="Yoshizawa S."/>
            <person name="Nakajima Y."/>
            <person name="Ogura Y."/>
            <person name="Tetsuya H."/>
            <person name="Hamasaki K."/>
        </authorList>
    </citation>
    <scope>NUCLEOTIDE SEQUENCE [LARGE SCALE GENOMIC DNA]</scope>
    <source>
        <strain evidence="3 4">SK-16</strain>
    </source>
</reference>
<dbReference type="Proteomes" id="UP000095713">
    <property type="component" value="Unassembled WGS sequence"/>
</dbReference>
<dbReference type="EMBL" id="MDJD01000054">
    <property type="protein sequence ID" value="OEJ99083.1"/>
    <property type="molecule type" value="Genomic_DNA"/>
</dbReference>